<evidence type="ECO:0000256" key="1">
    <source>
        <dbReference type="ARBA" id="ARBA00022448"/>
    </source>
</evidence>
<dbReference type="Gene3D" id="3.40.50.300">
    <property type="entry name" value="P-loop containing nucleotide triphosphate hydrolases"/>
    <property type="match status" value="1"/>
</dbReference>
<dbReference type="InterPro" id="IPR005895">
    <property type="entry name" value="ABC_transptr_haem_export_CcmA"/>
</dbReference>
<sequence length="219" mass="22330">MTPPRPSDNASADAGAAAGALRGASTPLVEAHALGCERAGRLVVRGVAFALHPGESLLFSGPNGVGKSSLIRLIAGLLPVASGTLNVNVPVALSDENLALDTGLPLRDALGFWTRIDGASDLRLRAALEALDLMPLADIPVRMLSTGQRKRAMLVRVLASGAPLWLLDEPGNGLDGASLDRLGGAMTQHLAQGGAIIAASHFPLPLAFTSTLSLDGANA</sequence>
<dbReference type="SUPFAM" id="SSF52540">
    <property type="entry name" value="P-loop containing nucleoside triphosphate hydrolases"/>
    <property type="match status" value="1"/>
</dbReference>
<evidence type="ECO:0000256" key="3">
    <source>
        <dbReference type="ARBA" id="ARBA00022748"/>
    </source>
</evidence>
<keyword evidence="3" id="KW-0201">Cytochrome c-type biogenesis</keyword>
<dbReference type="Pfam" id="PF00005">
    <property type="entry name" value="ABC_tran"/>
    <property type="match status" value="1"/>
</dbReference>
<keyword evidence="1" id="KW-0813">Transport</keyword>
<evidence type="ECO:0000256" key="6">
    <source>
        <dbReference type="ARBA" id="ARBA00023136"/>
    </source>
</evidence>
<dbReference type="GO" id="GO:0022857">
    <property type="term" value="F:transmembrane transporter activity"/>
    <property type="evidence" value="ECO:0007669"/>
    <property type="project" value="InterPro"/>
</dbReference>
<organism evidence="8 9">
    <name type="scientific">Sphingobium subterraneum</name>
    <dbReference type="NCBI Taxonomy" id="627688"/>
    <lineage>
        <taxon>Bacteria</taxon>
        <taxon>Pseudomonadati</taxon>
        <taxon>Pseudomonadota</taxon>
        <taxon>Alphaproteobacteria</taxon>
        <taxon>Sphingomonadales</taxon>
        <taxon>Sphingomonadaceae</taxon>
        <taxon>Sphingobium</taxon>
    </lineage>
</organism>
<name>A0A841J194_9SPHN</name>
<dbReference type="GO" id="GO:0017004">
    <property type="term" value="P:cytochrome complex assembly"/>
    <property type="evidence" value="ECO:0007669"/>
    <property type="project" value="UniProtKB-KW"/>
</dbReference>
<evidence type="ECO:0000256" key="2">
    <source>
        <dbReference type="ARBA" id="ARBA00022741"/>
    </source>
</evidence>
<proteinExistence type="predicted"/>
<dbReference type="PROSITE" id="PS50893">
    <property type="entry name" value="ABC_TRANSPORTER_2"/>
    <property type="match status" value="1"/>
</dbReference>
<evidence type="ECO:0000313" key="8">
    <source>
        <dbReference type="EMBL" id="MBB6123296.1"/>
    </source>
</evidence>
<dbReference type="PANTHER" id="PTHR43499:SF1">
    <property type="entry name" value="ABC TRANSPORTER I FAMILY MEMBER 1"/>
    <property type="match status" value="1"/>
</dbReference>
<keyword evidence="4" id="KW-0067">ATP-binding</keyword>
<reference evidence="8 9" key="1">
    <citation type="submission" date="2020-08" db="EMBL/GenBank/DDBJ databases">
        <title>Genomic Encyclopedia of Type Strains, Phase IV (KMG-IV): sequencing the most valuable type-strain genomes for metagenomic binning, comparative biology and taxonomic classification.</title>
        <authorList>
            <person name="Goeker M."/>
        </authorList>
    </citation>
    <scope>NUCLEOTIDE SEQUENCE [LARGE SCALE GENOMIC DNA]</scope>
    <source>
        <strain evidence="8 9">DSM 102255</strain>
    </source>
</reference>
<dbReference type="SMART" id="SM00382">
    <property type="entry name" value="AAA"/>
    <property type="match status" value="1"/>
</dbReference>
<gene>
    <name evidence="8" type="ORF">FHS92_001003</name>
</gene>
<comment type="caution">
    <text evidence="8">The sequence shown here is derived from an EMBL/GenBank/DDBJ whole genome shotgun (WGS) entry which is preliminary data.</text>
</comment>
<evidence type="ECO:0000256" key="5">
    <source>
        <dbReference type="ARBA" id="ARBA00022967"/>
    </source>
</evidence>
<evidence type="ECO:0000256" key="4">
    <source>
        <dbReference type="ARBA" id="ARBA00022840"/>
    </source>
</evidence>
<dbReference type="AlphaFoldDB" id="A0A841J194"/>
<dbReference type="GO" id="GO:0005524">
    <property type="term" value="F:ATP binding"/>
    <property type="evidence" value="ECO:0007669"/>
    <property type="project" value="UniProtKB-KW"/>
</dbReference>
<evidence type="ECO:0000259" key="7">
    <source>
        <dbReference type="PROSITE" id="PS50893"/>
    </source>
</evidence>
<dbReference type="InterPro" id="IPR003439">
    <property type="entry name" value="ABC_transporter-like_ATP-bd"/>
</dbReference>
<dbReference type="InterPro" id="IPR027417">
    <property type="entry name" value="P-loop_NTPase"/>
</dbReference>
<dbReference type="InterPro" id="IPR003593">
    <property type="entry name" value="AAA+_ATPase"/>
</dbReference>
<dbReference type="PANTHER" id="PTHR43499">
    <property type="entry name" value="ABC TRANSPORTER I FAMILY MEMBER 1"/>
    <property type="match status" value="1"/>
</dbReference>
<keyword evidence="6" id="KW-0472">Membrane</keyword>
<accession>A0A841J194</accession>
<dbReference type="NCBIfam" id="TIGR01189">
    <property type="entry name" value="ccmA"/>
    <property type="match status" value="1"/>
</dbReference>
<dbReference type="GO" id="GO:0016887">
    <property type="term" value="F:ATP hydrolysis activity"/>
    <property type="evidence" value="ECO:0007669"/>
    <property type="project" value="InterPro"/>
</dbReference>
<protein>
    <submittedName>
        <fullName evidence="8">Heme exporter protein A</fullName>
    </submittedName>
</protein>
<keyword evidence="9" id="KW-1185">Reference proteome</keyword>
<feature type="domain" description="ABC transporter" evidence="7">
    <location>
        <begin position="29"/>
        <end position="214"/>
    </location>
</feature>
<evidence type="ECO:0000313" key="9">
    <source>
        <dbReference type="Proteomes" id="UP000552700"/>
    </source>
</evidence>
<dbReference type="EMBL" id="JACIJP010000001">
    <property type="protein sequence ID" value="MBB6123296.1"/>
    <property type="molecule type" value="Genomic_DNA"/>
</dbReference>
<keyword evidence="5" id="KW-1278">Translocase</keyword>
<keyword evidence="2" id="KW-0547">Nucleotide-binding</keyword>
<dbReference type="Proteomes" id="UP000552700">
    <property type="component" value="Unassembled WGS sequence"/>
</dbReference>